<proteinExistence type="inferred from homology"/>
<dbReference type="RefSeq" id="WP_284270348.1">
    <property type="nucleotide sequence ID" value="NZ_BSOD01000005.1"/>
</dbReference>
<sequence length="290" mass="33348">MDVDIAKEFLQIYLSHDVQQQFDFDTLKLAPGAFVEDDLSQHYCDIVYSIRLRKKQSSAYILLEHESAVGKLTPFKLWRYQSALMKQHLNQGDTLLPVVLPIIFYRGAGPYRGPLSLLECFRDKVLAQEIFAITKPIQLISLSTIPDDILTTHKRCAALELAQKHIYSLDLKQLAPKIFELFDRYPLAIEKRKGLLYYLAKEGYGMDQQFVQFMLNVAPHYREDIMSAAQYLIEEGRQKGLQEGWQDAMLETAKNMLAGGIAFDFIKQVTKLSDDTITALRPENETCRRC</sequence>
<dbReference type="EMBL" id="AP018150">
    <property type="protein sequence ID" value="BBE10126.1"/>
    <property type="molecule type" value="Genomic_DNA"/>
</dbReference>
<dbReference type="PANTHER" id="PTHR34611:SF2">
    <property type="entry name" value="INACTIVE RECOMBINATION-PROMOTING NUCLEASE-LIKE PROTEIN RPNE-RELATED"/>
    <property type="match status" value="1"/>
</dbReference>
<name>A0A2Z6EXF9_9BURK</name>
<gene>
    <name evidence="2" type="ORF">MCB1EB_1965</name>
</gene>
<dbReference type="GO" id="GO:1990238">
    <property type="term" value="F:double-stranded DNA endonuclease activity"/>
    <property type="evidence" value="ECO:0007669"/>
    <property type="project" value="TreeGrafter"/>
</dbReference>
<dbReference type="Proteomes" id="UP000282597">
    <property type="component" value="Chromosome"/>
</dbReference>
<dbReference type="PANTHER" id="PTHR34611">
    <property type="match status" value="1"/>
</dbReference>
<dbReference type="KEGG" id="mcys:MCB1EB_1965"/>
<evidence type="ECO:0000256" key="1">
    <source>
        <dbReference type="ARBA" id="ARBA00009787"/>
    </source>
</evidence>
<comment type="similarity">
    <text evidence="1">Belongs to the Rpn/YhgA-like nuclease family.</text>
</comment>
<accession>A0A2Z6EXF9</accession>
<dbReference type="InterPro" id="IPR010106">
    <property type="entry name" value="RpnA"/>
</dbReference>
<evidence type="ECO:0000313" key="2">
    <source>
        <dbReference type="EMBL" id="BBE10126.1"/>
    </source>
</evidence>
<evidence type="ECO:0000313" key="3">
    <source>
        <dbReference type="Proteomes" id="UP000282597"/>
    </source>
</evidence>
<dbReference type="Pfam" id="PF04754">
    <property type="entry name" value="Transposase_31"/>
    <property type="match status" value="1"/>
</dbReference>
<keyword evidence="3" id="KW-1185">Reference proteome</keyword>
<dbReference type="AlphaFoldDB" id="A0A2Z6EXF9"/>
<dbReference type="NCBIfam" id="TIGR01784">
    <property type="entry name" value="T_den_put_tspse"/>
    <property type="match status" value="1"/>
</dbReference>
<organism evidence="2 3">
    <name type="scientific">Mycoavidus cysteinexigens</name>
    <dbReference type="NCBI Taxonomy" id="1553431"/>
    <lineage>
        <taxon>Bacteria</taxon>
        <taxon>Pseudomonadati</taxon>
        <taxon>Pseudomonadota</taxon>
        <taxon>Betaproteobacteria</taxon>
        <taxon>Burkholderiales</taxon>
        <taxon>Burkholderiaceae</taxon>
        <taxon>Mycoavidus</taxon>
    </lineage>
</organism>
<dbReference type="InterPro" id="IPR051699">
    <property type="entry name" value="Rpn/YhgA-like_nuclease"/>
</dbReference>
<dbReference type="InterPro" id="IPR006842">
    <property type="entry name" value="Transposase_31"/>
</dbReference>
<reference evidence="2 3" key="1">
    <citation type="journal article" date="2018" name="Microbes Environ.">
        <title>Comparative Genomic Insights into Endofungal Lifestyles of Two Bacterial Endosymbionts, Mycoavidus cysteinexigens and Burkholderia rhizoxinica.</title>
        <authorList>
            <person name="Sharmin D."/>
            <person name="Guo Y."/>
            <person name="Nishizawa T."/>
            <person name="Ohshima S."/>
            <person name="Sato Y."/>
            <person name="Takashima Y."/>
            <person name="Narisawa K."/>
            <person name="Ohta H."/>
        </authorList>
    </citation>
    <scope>NUCLEOTIDE SEQUENCE [LARGE SCALE GENOMIC DNA]</scope>
    <source>
        <strain evidence="2 3">B1-EB</strain>
    </source>
</reference>
<dbReference type="GO" id="GO:0006310">
    <property type="term" value="P:DNA recombination"/>
    <property type="evidence" value="ECO:0007669"/>
    <property type="project" value="TreeGrafter"/>
</dbReference>
<protein>
    <submittedName>
        <fullName evidence="2">Uncharacterized protein</fullName>
    </submittedName>
</protein>